<name>A0AAP3BBL0_9BACT</name>
<evidence type="ECO:0000313" key="2">
    <source>
        <dbReference type="Proteomes" id="UP001209344"/>
    </source>
</evidence>
<accession>A0AAP3BBL0</accession>
<protein>
    <submittedName>
        <fullName evidence="1">Uncharacterized protein</fullName>
    </submittedName>
</protein>
<gene>
    <name evidence="1" type="ORF">ONT16_07500</name>
</gene>
<proteinExistence type="predicted"/>
<dbReference type="Proteomes" id="UP001209344">
    <property type="component" value="Unassembled WGS sequence"/>
</dbReference>
<organism evidence="1 2">
    <name type="scientific">Segatella copri</name>
    <dbReference type="NCBI Taxonomy" id="165179"/>
    <lineage>
        <taxon>Bacteria</taxon>
        <taxon>Pseudomonadati</taxon>
        <taxon>Bacteroidota</taxon>
        <taxon>Bacteroidia</taxon>
        <taxon>Bacteroidales</taxon>
        <taxon>Prevotellaceae</taxon>
        <taxon>Segatella</taxon>
    </lineage>
</organism>
<sequence length="71" mass="8138">MDTLAELFAHVITIFCTFGMICKKKYVIKTAVVYDEGIPIYVSLIVPIEHPLLEDIQATFESEIIMFQNNK</sequence>
<dbReference type="AlphaFoldDB" id="A0AAP3BBL0"/>
<comment type="caution">
    <text evidence="1">The sequence shown here is derived from an EMBL/GenBank/DDBJ whole genome shotgun (WGS) entry which is preliminary data.</text>
</comment>
<dbReference type="EMBL" id="JAPDVK010000002">
    <property type="protein sequence ID" value="MCW4128099.1"/>
    <property type="molecule type" value="Genomic_DNA"/>
</dbReference>
<evidence type="ECO:0000313" key="1">
    <source>
        <dbReference type="EMBL" id="MCW4128099.1"/>
    </source>
</evidence>
<reference evidence="1" key="1">
    <citation type="submission" date="2022-11" db="EMBL/GenBank/DDBJ databases">
        <title>Genomic repertoires linked with pathogenic potency of arthritogenic Prevotella copri isolated from the gut of rheumatoid arthritis patients.</title>
        <authorList>
            <person name="Nii T."/>
            <person name="Maeda Y."/>
            <person name="Motooka D."/>
            <person name="Naito M."/>
            <person name="Matsumoto Y."/>
            <person name="Ogawa T."/>
            <person name="Oguro-Igashira E."/>
            <person name="Kishikawa T."/>
            <person name="Yamashita M."/>
            <person name="Koizumi S."/>
            <person name="Kurakawa T."/>
            <person name="Okumura R."/>
            <person name="Kayama H."/>
            <person name="Murakami M."/>
            <person name="Sakaguchi T."/>
            <person name="Das B."/>
            <person name="Nakamura S."/>
            <person name="Okada Y."/>
            <person name="Kumanogoh A."/>
            <person name="Takeda K."/>
        </authorList>
    </citation>
    <scope>NUCLEOTIDE SEQUENCE</scope>
    <source>
        <strain evidence="1">F3-75</strain>
    </source>
</reference>
<dbReference type="RefSeq" id="WP_264965957.1">
    <property type="nucleotide sequence ID" value="NZ_JAPDVK010000002.1"/>
</dbReference>